<feature type="non-terminal residue" evidence="2">
    <location>
        <position position="1"/>
    </location>
</feature>
<feature type="compositionally biased region" description="Basic and acidic residues" evidence="1">
    <location>
        <begin position="49"/>
        <end position="67"/>
    </location>
</feature>
<sequence>CFLLPTSSPSEHRQVEHNGSHARTPSSEEISPTKFPGFNSTTELSPPHDSLHEPPDIASDDEKEREKKGKFKKEKR</sequence>
<organism evidence="2 3">
    <name type="scientific">Edolisoma coerulescens</name>
    <dbReference type="NCBI Taxonomy" id="2585810"/>
    <lineage>
        <taxon>Eukaryota</taxon>
        <taxon>Metazoa</taxon>
        <taxon>Chordata</taxon>
        <taxon>Craniata</taxon>
        <taxon>Vertebrata</taxon>
        <taxon>Euteleostomi</taxon>
        <taxon>Archelosauria</taxon>
        <taxon>Archosauria</taxon>
        <taxon>Dinosauria</taxon>
        <taxon>Saurischia</taxon>
        <taxon>Theropoda</taxon>
        <taxon>Coelurosauria</taxon>
        <taxon>Aves</taxon>
        <taxon>Neognathae</taxon>
        <taxon>Neoaves</taxon>
        <taxon>Telluraves</taxon>
        <taxon>Australaves</taxon>
        <taxon>Passeriformes</taxon>
        <taxon>Corvoidea</taxon>
        <taxon>Campephagidae</taxon>
        <taxon>Edolisoma</taxon>
    </lineage>
</organism>
<dbReference type="GO" id="GO:0031267">
    <property type="term" value="F:small GTPase binding"/>
    <property type="evidence" value="ECO:0007669"/>
    <property type="project" value="InterPro"/>
</dbReference>
<comment type="caution">
    <text evidence="2">The sequence shown here is derived from an EMBL/GenBank/DDBJ whole genome shotgun (WGS) entry which is preliminary data.</text>
</comment>
<dbReference type="PANTHER" id="PTHR12783:SF5">
    <property type="entry name" value="RALA-BINDING PROTEIN 1"/>
    <property type="match status" value="1"/>
</dbReference>
<evidence type="ECO:0000313" key="2">
    <source>
        <dbReference type="EMBL" id="NXH83561.1"/>
    </source>
</evidence>
<name>A0A7K9N925_9CORV</name>
<dbReference type="EMBL" id="VWZW01002524">
    <property type="protein sequence ID" value="NXH83561.1"/>
    <property type="molecule type" value="Genomic_DNA"/>
</dbReference>
<feature type="non-terminal residue" evidence="2">
    <location>
        <position position="76"/>
    </location>
</feature>
<evidence type="ECO:0000313" key="3">
    <source>
        <dbReference type="Proteomes" id="UP000526889"/>
    </source>
</evidence>
<dbReference type="GO" id="GO:0006897">
    <property type="term" value="P:endocytosis"/>
    <property type="evidence" value="ECO:0007669"/>
    <property type="project" value="TreeGrafter"/>
</dbReference>
<protein>
    <submittedName>
        <fullName evidence="2">RBP1 protein</fullName>
    </submittedName>
</protein>
<accession>A0A7K9N925</accession>
<feature type="compositionally biased region" description="Basic and acidic residues" evidence="1">
    <location>
        <begin position="10"/>
        <end position="19"/>
    </location>
</feature>
<reference evidence="2 3" key="1">
    <citation type="submission" date="2019-09" db="EMBL/GenBank/DDBJ databases">
        <title>Bird 10,000 Genomes (B10K) Project - Family phase.</title>
        <authorList>
            <person name="Zhang G."/>
        </authorList>
    </citation>
    <scope>NUCLEOTIDE SEQUENCE [LARGE SCALE GENOMIC DNA]</scope>
    <source>
        <strain evidence="2">B10K-DU-001-25</strain>
        <tissue evidence="2">Muscle</tissue>
    </source>
</reference>
<dbReference type="GO" id="GO:0007264">
    <property type="term" value="P:small GTPase-mediated signal transduction"/>
    <property type="evidence" value="ECO:0007669"/>
    <property type="project" value="InterPro"/>
</dbReference>
<dbReference type="AlphaFoldDB" id="A0A7K9N925"/>
<dbReference type="GO" id="GO:0005096">
    <property type="term" value="F:GTPase activator activity"/>
    <property type="evidence" value="ECO:0007669"/>
    <property type="project" value="InterPro"/>
</dbReference>
<feature type="region of interest" description="Disordered" evidence="1">
    <location>
        <begin position="1"/>
        <end position="76"/>
    </location>
</feature>
<keyword evidence="3" id="KW-1185">Reference proteome</keyword>
<dbReference type="Proteomes" id="UP000526889">
    <property type="component" value="Unassembled WGS sequence"/>
</dbReference>
<feature type="compositionally biased region" description="Polar residues" evidence="1">
    <location>
        <begin position="21"/>
        <end position="30"/>
    </location>
</feature>
<evidence type="ECO:0000256" key="1">
    <source>
        <dbReference type="SAM" id="MobiDB-lite"/>
    </source>
</evidence>
<proteinExistence type="predicted"/>
<gene>
    <name evidence="2" type="primary">Ralbp1_2</name>
    <name evidence="2" type="ORF">EDOCOE_R06802</name>
</gene>
<dbReference type="GO" id="GO:0016020">
    <property type="term" value="C:membrane"/>
    <property type="evidence" value="ECO:0007669"/>
    <property type="project" value="TreeGrafter"/>
</dbReference>
<dbReference type="PANTHER" id="PTHR12783">
    <property type="entry name" value="RALA BINDING PROTEIN 1 RALBP1"/>
    <property type="match status" value="1"/>
</dbReference>
<dbReference type="InterPro" id="IPR039767">
    <property type="entry name" value="RALBP1"/>
</dbReference>